<name>A0A846WF74_9NOCA</name>
<dbReference type="AlphaFoldDB" id="A0A846WF74"/>
<reference evidence="2 3" key="1">
    <citation type="submission" date="2020-04" db="EMBL/GenBank/DDBJ databases">
        <title>MicrobeNet Type strains.</title>
        <authorList>
            <person name="Nicholson A.C."/>
        </authorList>
    </citation>
    <scope>NUCLEOTIDE SEQUENCE [LARGE SCALE GENOMIC DNA]</scope>
    <source>
        <strain evidence="2 3">DSM 44960</strain>
    </source>
</reference>
<proteinExistence type="predicted"/>
<keyword evidence="1" id="KW-1133">Transmembrane helix</keyword>
<accession>A0A846WF74</accession>
<evidence type="ECO:0000256" key="1">
    <source>
        <dbReference type="SAM" id="Phobius"/>
    </source>
</evidence>
<sequence>MRIPASREREPEVVDARPVVEEQRRWALAILLLVIGSAGAARAATRRS</sequence>
<gene>
    <name evidence="2" type="ORF">HGA10_26745</name>
</gene>
<evidence type="ECO:0000313" key="3">
    <source>
        <dbReference type="Proteomes" id="UP000572007"/>
    </source>
</evidence>
<keyword evidence="1" id="KW-0472">Membrane</keyword>
<dbReference type="RefSeq" id="WP_167353332.1">
    <property type="nucleotide sequence ID" value="NZ_JAAXOM010000008.1"/>
</dbReference>
<comment type="caution">
    <text evidence="2">The sequence shown here is derived from an EMBL/GenBank/DDBJ whole genome shotgun (WGS) entry which is preliminary data.</text>
</comment>
<keyword evidence="3" id="KW-1185">Reference proteome</keyword>
<feature type="transmembrane region" description="Helical" evidence="1">
    <location>
        <begin position="26"/>
        <end position="45"/>
    </location>
</feature>
<dbReference type="EMBL" id="JAAXOM010000008">
    <property type="protein sequence ID" value="NKX90888.1"/>
    <property type="molecule type" value="Genomic_DNA"/>
</dbReference>
<keyword evidence="1" id="KW-0812">Transmembrane</keyword>
<organism evidence="2 3">
    <name type="scientific">Nocardia coubleae</name>
    <dbReference type="NCBI Taxonomy" id="356147"/>
    <lineage>
        <taxon>Bacteria</taxon>
        <taxon>Bacillati</taxon>
        <taxon>Actinomycetota</taxon>
        <taxon>Actinomycetes</taxon>
        <taxon>Mycobacteriales</taxon>
        <taxon>Nocardiaceae</taxon>
        <taxon>Nocardia</taxon>
    </lineage>
</organism>
<dbReference type="Proteomes" id="UP000572007">
    <property type="component" value="Unassembled WGS sequence"/>
</dbReference>
<protein>
    <submittedName>
        <fullName evidence="2">Uncharacterized protein</fullName>
    </submittedName>
</protein>
<evidence type="ECO:0000313" key="2">
    <source>
        <dbReference type="EMBL" id="NKX90888.1"/>
    </source>
</evidence>